<organism evidence="2 3">
    <name type="scientific">Vigna mungo</name>
    <name type="common">Black gram</name>
    <name type="synonym">Phaseolus mungo</name>
    <dbReference type="NCBI Taxonomy" id="3915"/>
    <lineage>
        <taxon>Eukaryota</taxon>
        <taxon>Viridiplantae</taxon>
        <taxon>Streptophyta</taxon>
        <taxon>Embryophyta</taxon>
        <taxon>Tracheophyta</taxon>
        <taxon>Spermatophyta</taxon>
        <taxon>Magnoliopsida</taxon>
        <taxon>eudicotyledons</taxon>
        <taxon>Gunneridae</taxon>
        <taxon>Pentapetalae</taxon>
        <taxon>rosids</taxon>
        <taxon>fabids</taxon>
        <taxon>Fabales</taxon>
        <taxon>Fabaceae</taxon>
        <taxon>Papilionoideae</taxon>
        <taxon>50 kb inversion clade</taxon>
        <taxon>NPAAA clade</taxon>
        <taxon>indigoferoid/millettioid clade</taxon>
        <taxon>Phaseoleae</taxon>
        <taxon>Vigna</taxon>
    </lineage>
</organism>
<gene>
    <name evidence="2" type="ORF">V8G54_009851</name>
</gene>
<keyword evidence="3" id="KW-1185">Reference proteome</keyword>
<evidence type="ECO:0000313" key="2">
    <source>
        <dbReference type="EMBL" id="WVZ16869.1"/>
    </source>
</evidence>
<evidence type="ECO:0000259" key="1">
    <source>
        <dbReference type="Pfam" id="PF17921"/>
    </source>
</evidence>
<proteinExistence type="predicted"/>
<accession>A0AAQ3S2I3</accession>
<protein>
    <recommendedName>
        <fullName evidence="1">Integrase zinc-binding domain-containing protein</fullName>
    </recommendedName>
</protein>
<dbReference type="EMBL" id="CP144698">
    <property type="protein sequence ID" value="WVZ16869.1"/>
    <property type="molecule type" value="Genomic_DNA"/>
</dbReference>
<name>A0AAQ3S2I3_VIGMU</name>
<dbReference type="Proteomes" id="UP001374535">
    <property type="component" value="Chromosome 3"/>
</dbReference>
<reference evidence="2 3" key="1">
    <citation type="journal article" date="2023" name="Life. Sci Alliance">
        <title>Evolutionary insights into 3D genome organization and epigenetic landscape of Vigna mungo.</title>
        <authorList>
            <person name="Junaid A."/>
            <person name="Singh B."/>
            <person name="Bhatia S."/>
        </authorList>
    </citation>
    <scope>NUCLEOTIDE SEQUENCE [LARGE SCALE GENOMIC DNA]</scope>
    <source>
        <strain evidence="2">Urdbean</strain>
    </source>
</reference>
<dbReference type="AlphaFoldDB" id="A0AAQ3S2I3"/>
<dbReference type="Pfam" id="PF17921">
    <property type="entry name" value="Integrase_H2C2"/>
    <property type="match status" value="1"/>
</dbReference>
<feature type="domain" description="Integrase zinc-binding" evidence="1">
    <location>
        <begin position="28"/>
        <end position="84"/>
    </location>
</feature>
<dbReference type="PANTHER" id="PTHR47266">
    <property type="entry name" value="ENDONUCLEASE-RELATED"/>
    <property type="match status" value="1"/>
</dbReference>
<sequence length="143" mass="16471">MSNAHPNTHYKMKGEFLYWKDRLVLQSPNPLIQKVLLEYHSSPIGGHVGIAKTLAHISSQFYWPKMREDVTKFVQQCIIRQQTKFRPFKVVAKVGVVAYKLELPETARIHPVFHISQLKPFKGVIHEPYMPLPLTTSELGPIL</sequence>
<dbReference type="Gene3D" id="1.10.340.70">
    <property type="match status" value="1"/>
</dbReference>
<dbReference type="InterPro" id="IPR041588">
    <property type="entry name" value="Integrase_H2C2"/>
</dbReference>
<dbReference type="FunFam" id="1.10.340.70:FF:000001">
    <property type="entry name" value="Retrovirus-related Pol polyprotein from transposon gypsy-like Protein"/>
    <property type="match status" value="1"/>
</dbReference>
<evidence type="ECO:0000313" key="3">
    <source>
        <dbReference type="Proteomes" id="UP001374535"/>
    </source>
</evidence>
<dbReference type="InterPro" id="IPR052160">
    <property type="entry name" value="Gypsy_RT_Integrase-like"/>
</dbReference>